<sequence length="426" mass="48426">MIYKVQPPADLYINTSVQLPASKSISNRVLILNALSKNDIYFIENLSDSDDTQALQYALQSDDVDFDIGAAGTSMRFLTAYLSQRKGNWSITGTERMKNRPIWILTDALCQLGAEISFLEKKGFPPLYIVGKKLRGGSISLDGGISSQYISALMMIAPVLEQGLTMQLEGIIISRPYIGMTIRLMEVFGIRVEWEENIIWIRPQLYRMHSSFKVESDWSAASYWYEIIALASKDSLIELLGLEENSIQGDAQGRFLFEKLGVQTMFDVFTTLGERKEISTTLSPILPRFTGEMLSYNFVNEPDLVQTFVVSCCLLNIPFCFKGLQSLRIKETDRITALQKEMRKLGYLIRIKDCTGDTMEWKGERCKQEDNPVILTYEDHRMAMAFAPVCLKLKKISIDTPEVVSKSYPNYWRDLEQAGFIITNCN</sequence>
<dbReference type="PROSITE" id="PS00885">
    <property type="entry name" value="EPSP_SYNTHASE_2"/>
    <property type="match status" value="1"/>
</dbReference>
<dbReference type="PIRSF" id="PIRSF000505">
    <property type="entry name" value="EPSPS"/>
    <property type="match status" value="1"/>
</dbReference>
<proteinExistence type="inferred from homology"/>
<evidence type="ECO:0000313" key="10">
    <source>
        <dbReference type="EMBL" id="BAG84014.1"/>
    </source>
</evidence>
<dbReference type="CDD" id="cd01556">
    <property type="entry name" value="EPSP_synthase"/>
    <property type="match status" value="1"/>
</dbReference>
<dbReference type="STRING" id="511995.CFPG_751"/>
<feature type="domain" description="Enolpyruvate transferase" evidence="9">
    <location>
        <begin position="63"/>
        <end position="415"/>
    </location>
</feature>
<dbReference type="InterPro" id="IPR006264">
    <property type="entry name" value="EPSP_synthase"/>
</dbReference>
<dbReference type="PANTHER" id="PTHR21090:SF5">
    <property type="entry name" value="PENTAFUNCTIONAL AROM POLYPEPTIDE"/>
    <property type="match status" value="1"/>
</dbReference>
<dbReference type="EMBL" id="AP010656">
    <property type="protein sequence ID" value="BAG84014.1"/>
    <property type="molecule type" value="Genomic_DNA"/>
</dbReference>
<evidence type="ECO:0000256" key="4">
    <source>
        <dbReference type="ARBA" id="ARBA00022605"/>
    </source>
</evidence>
<dbReference type="GO" id="GO:0008652">
    <property type="term" value="P:amino acid biosynthetic process"/>
    <property type="evidence" value="ECO:0007669"/>
    <property type="project" value="UniProtKB-KW"/>
</dbReference>
<organism evidence="10 11">
    <name type="scientific">Azobacteroides pseudotrichonymphae genomovar. CFP2</name>
    <dbReference type="NCBI Taxonomy" id="511995"/>
    <lineage>
        <taxon>Bacteria</taxon>
        <taxon>Pseudomonadati</taxon>
        <taxon>Bacteroidota</taxon>
        <taxon>Bacteroidia</taxon>
        <taxon>Bacteroidales</taxon>
        <taxon>Candidatus Azobacteroides</taxon>
    </lineage>
</organism>
<dbReference type="GO" id="GO:0003866">
    <property type="term" value="F:3-phosphoshikimate 1-carboxyvinyltransferase activity"/>
    <property type="evidence" value="ECO:0007669"/>
    <property type="project" value="UniProtKB-EC"/>
</dbReference>
<evidence type="ECO:0000259" key="9">
    <source>
        <dbReference type="Pfam" id="PF00275"/>
    </source>
</evidence>
<keyword evidence="11" id="KW-1185">Reference proteome</keyword>
<comment type="pathway">
    <text evidence="1">Metabolic intermediate biosynthesis; chorismate biosynthesis; chorismate from D-erythrose 4-phosphate and phosphoenolpyruvate: step 6/7.</text>
</comment>
<dbReference type="RefSeq" id="WP_012573770.1">
    <property type="nucleotide sequence ID" value="NC_011565.1"/>
</dbReference>
<evidence type="ECO:0000256" key="8">
    <source>
        <dbReference type="ARBA" id="ARBA00044633"/>
    </source>
</evidence>
<dbReference type="Pfam" id="PF00275">
    <property type="entry name" value="EPSP_synthase"/>
    <property type="match status" value="2"/>
</dbReference>
<protein>
    <recommendedName>
        <fullName evidence="3">3-phosphoshikimate 1-carboxyvinyltransferase</fullName>
        <ecNumber evidence="3">2.5.1.19</ecNumber>
    </recommendedName>
    <alternativeName>
        <fullName evidence="7">5-enolpyruvylshikimate-3-phosphate synthase</fullName>
    </alternativeName>
</protein>
<evidence type="ECO:0000256" key="7">
    <source>
        <dbReference type="ARBA" id="ARBA00030046"/>
    </source>
</evidence>
<accession>B6YS42</accession>
<dbReference type="Proteomes" id="UP000000723">
    <property type="component" value="Chromosome"/>
</dbReference>
<evidence type="ECO:0000256" key="2">
    <source>
        <dbReference type="ARBA" id="ARBA00009948"/>
    </source>
</evidence>
<evidence type="ECO:0000256" key="3">
    <source>
        <dbReference type="ARBA" id="ARBA00012450"/>
    </source>
</evidence>
<gene>
    <name evidence="10" type="ordered locus">CFPG_751</name>
</gene>
<dbReference type="Gene3D" id="3.65.10.10">
    <property type="entry name" value="Enolpyruvate transferase domain"/>
    <property type="match status" value="3"/>
</dbReference>
<dbReference type="EC" id="2.5.1.19" evidence="3"/>
<evidence type="ECO:0000256" key="6">
    <source>
        <dbReference type="ARBA" id="ARBA00023141"/>
    </source>
</evidence>
<dbReference type="PANTHER" id="PTHR21090">
    <property type="entry name" value="AROM/DEHYDROQUINATE SYNTHASE"/>
    <property type="match status" value="1"/>
</dbReference>
<name>B6YS42_AZOPC</name>
<dbReference type="InterPro" id="IPR036968">
    <property type="entry name" value="Enolpyruvate_Tfrase_sf"/>
</dbReference>
<dbReference type="OrthoDB" id="9809920at2"/>
<evidence type="ECO:0000256" key="5">
    <source>
        <dbReference type="ARBA" id="ARBA00022679"/>
    </source>
</evidence>
<dbReference type="HOGENOM" id="CLU_024321_0_0_10"/>
<comment type="similarity">
    <text evidence="2">Belongs to the EPSP synthase family.</text>
</comment>
<dbReference type="AlphaFoldDB" id="B6YS42"/>
<dbReference type="GO" id="GO:0009073">
    <property type="term" value="P:aromatic amino acid family biosynthetic process"/>
    <property type="evidence" value="ECO:0007669"/>
    <property type="project" value="UniProtKB-KW"/>
</dbReference>
<dbReference type="KEGG" id="aps:CFPG_751"/>
<dbReference type="GO" id="GO:0009423">
    <property type="term" value="P:chorismate biosynthetic process"/>
    <property type="evidence" value="ECO:0007669"/>
    <property type="project" value="UniProtKB-UniPathway"/>
</dbReference>
<dbReference type="InterPro" id="IPR013792">
    <property type="entry name" value="RNA3'P_cycl/enolpyr_Trfase_a/b"/>
</dbReference>
<keyword evidence="4" id="KW-0028">Amino-acid biosynthesis</keyword>
<evidence type="ECO:0000256" key="1">
    <source>
        <dbReference type="ARBA" id="ARBA00004811"/>
    </source>
</evidence>
<dbReference type="UniPathway" id="UPA00053">
    <property type="reaction ID" value="UER00089"/>
</dbReference>
<dbReference type="InterPro" id="IPR023193">
    <property type="entry name" value="EPSP_synthase_CS"/>
</dbReference>
<dbReference type="SUPFAM" id="SSF55205">
    <property type="entry name" value="EPT/RTPC-like"/>
    <property type="match status" value="1"/>
</dbReference>
<keyword evidence="6" id="KW-0057">Aromatic amino acid biosynthesis</keyword>
<dbReference type="InterPro" id="IPR001986">
    <property type="entry name" value="Enolpyruvate_Tfrase_dom"/>
</dbReference>
<reference evidence="11" key="1">
    <citation type="journal article" date="2008" name="Science">
        <title>Genome of an endosymbiont coupling N2 fixation to cellulolysis within RT protist cells in termite gut.</title>
        <authorList>
            <person name="Hongoh Y."/>
            <person name="Sharma V.K."/>
            <person name="Prakash T."/>
            <person name="Noda S."/>
            <person name="Toh H."/>
            <person name="Taylor T.D."/>
            <person name="Kudo T."/>
            <person name="Sakaki Y."/>
            <person name="Toyoda A."/>
            <person name="Hattori M."/>
            <person name="Ohkuma M."/>
        </authorList>
    </citation>
    <scope>NUCLEOTIDE SEQUENCE [LARGE SCALE GENOMIC DNA]</scope>
</reference>
<comment type="catalytic activity">
    <reaction evidence="8">
        <text>3-phosphoshikimate + phosphoenolpyruvate = 5-O-(1-carboxyvinyl)-3-phosphoshikimate + phosphate</text>
        <dbReference type="Rhea" id="RHEA:21256"/>
        <dbReference type="ChEBI" id="CHEBI:43474"/>
        <dbReference type="ChEBI" id="CHEBI:57701"/>
        <dbReference type="ChEBI" id="CHEBI:58702"/>
        <dbReference type="ChEBI" id="CHEBI:145989"/>
        <dbReference type="EC" id="2.5.1.19"/>
    </reaction>
    <physiologicalReaction direction="left-to-right" evidence="8">
        <dbReference type="Rhea" id="RHEA:21257"/>
    </physiologicalReaction>
</comment>
<dbReference type="eggNOG" id="COG0128">
    <property type="taxonomic scope" value="Bacteria"/>
</dbReference>
<keyword evidence="5" id="KW-0808">Transferase</keyword>
<feature type="domain" description="Enolpyruvate transferase" evidence="9">
    <location>
        <begin position="13"/>
        <end position="59"/>
    </location>
</feature>
<evidence type="ECO:0000313" key="11">
    <source>
        <dbReference type="Proteomes" id="UP000000723"/>
    </source>
</evidence>